<dbReference type="STRING" id="77586.A0A0D9WFF0"/>
<protein>
    <submittedName>
        <fullName evidence="1">Uncharacterized protein</fullName>
    </submittedName>
</protein>
<keyword evidence="2" id="KW-1185">Reference proteome</keyword>
<accession>A0A0D9WFF0</accession>
<sequence length="244" mass="25615">MFHQPCIVAWLRSGVTIPPLRCPLCHAPISTTSSLSTSNNMRSFTPPTFCPIEYDIESQLPAPPGEEVAEAVGGSRGWLRSSIDRLSDSWRACSGSHAAAAVVGLSSRRTTGSWSPGSSGRHHFGAESCGVQAVQVQLPVLPPADADEEEVAAEADAGGYSHGWFRSSLATLSGSWAVFPGSRSAAVELPVSSRHTTGGSLNSNGGMGSWSTSWDPEAAVAEPREKPSVFDYARCLAIYGPAIS</sequence>
<evidence type="ECO:0000313" key="2">
    <source>
        <dbReference type="Proteomes" id="UP000032180"/>
    </source>
</evidence>
<reference evidence="2" key="2">
    <citation type="submission" date="2013-12" db="EMBL/GenBank/DDBJ databases">
        <authorList>
            <person name="Yu Y."/>
            <person name="Lee S."/>
            <person name="de Baynast K."/>
            <person name="Wissotski M."/>
            <person name="Liu L."/>
            <person name="Talag J."/>
            <person name="Goicoechea J."/>
            <person name="Angelova A."/>
            <person name="Jetty R."/>
            <person name="Kudrna D."/>
            <person name="Golser W."/>
            <person name="Rivera L."/>
            <person name="Zhang J."/>
            <person name="Wing R."/>
        </authorList>
    </citation>
    <scope>NUCLEOTIDE SEQUENCE</scope>
</reference>
<dbReference type="AlphaFoldDB" id="A0A0D9WFF0"/>
<reference evidence="1 2" key="1">
    <citation type="submission" date="2012-08" db="EMBL/GenBank/DDBJ databases">
        <title>Oryza genome evolution.</title>
        <authorList>
            <person name="Wing R.A."/>
        </authorList>
    </citation>
    <scope>NUCLEOTIDE SEQUENCE</scope>
</reference>
<dbReference type="Gramene" id="LPERR05G10100.1">
    <property type="protein sequence ID" value="LPERR05G10100.1"/>
    <property type="gene ID" value="LPERR05G10100"/>
</dbReference>
<dbReference type="EnsemblPlants" id="LPERR05G10100.1">
    <property type="protein sequence ID" value="LPERR05G10100.1"/>
    <property type="gene ID" value="LPERR05G10100"/>
</dbReference>
<dbReference type="CDD" id="cd16448">
    <property type="entry name" value="RING-H2"/>
    <property type="match status" value="1"/>
</dbReference>
<name>A0A0D9WFF0_9ORYZ</name>
<dbReference type="Proteomes" id="UP000032180">
    <property type="component" value="Chromosome 5"/>
</dbReference>
<organism evidence="1 2">
    <name type="scientific">Leersia perrieri</name>
    <dbReference type="NCBI Taxonomy" id="77586"/>
    <lineage>
        <taxon>Eukaryota</taxon>
        <taxon>Viridiplantae</taxon>
        <taxon>Streptophyta</taxon>
        <taxon>Embryophyta</taxon>
        <taxon>Tracheophyta</taxon>
        <taxon>Spermatophyta</taxon>
        <taxon>Magnoliopsida</taxon>
        <taxon>Liliopsida</taxon>
        <taxon>Poales</taxon>
        <taxon>Poaceae</taxon>
        <taxon>BOP clade</taxon>
        <taxon>Oryzoideae</taxon>
        <taxon>Oryzeae</taxon>
        <taxon>Oryzinae</taxon>
        <taxon>Leersia</taxon>
    </lineage>
</organism>
<dbReference type="SUPFAM" id="SSF57850">
    <property type="entry name" value="RING/U-box"/>
    <property type="match status" value="1"/>
</dbReference>
<proteinExistence type="predicted"/>
<reference evidence="1" key="3">
    <citation type="submission" date="2015-04" db="UniProtKB">
        <authorList>
            <consortium name="EnsemblPlants"/>
        </authorList>
    </citation>
    <scope>IDENTIFICATION</scope>
</reference>
<evidence type="ECO:0000313" key="1">
    <source>
        <dbReference type="EnsemblPlants" id="LPERR05G10100.1"/>
    </source>
</evidence>
<dbReference type="HOGENOM" id="CLU_1252234_0_0_1"/>